<evidence type="ECO:0000256" key="6">
    <source>
        <dbReference type="SAM" id="Phobius"/>
    </source>
</evidence>
<evidence type="ECO:0000256" key="2">
    <source>
        <dbReference type="ARBA" id="ARBA00022692"/>
    </source>
</evidence>
<keyword evidence="4 6" id="KW-0472">Membrane</keyword>
<accession>A0A8J5JEL8</accession>
<keyword evidence="3 6" id="KW-1133">Transmembrane helix</keyword>
<dbReference type="Proteomes" id="UP000709295">
    <property type="component" value="Unassembled WGS sequence"/>
</dbReference>
<evidence type="ECO:0000256" key="3">
    <source>
        <dbReference type="ARBA" id="ARBA00022989"/>
    </source>
</evidence>
<name>A0A8J5JEL8_9STRA</name>
<evidence type="ECO:0000259" key="7">
    <source>
        <dbReference type="Pfam" id="PF04547"/>
    </source>
</evidence>
<dbReference type="AlphaFoldDB" id="A0A8J5JEL8"/>
<evidence type="ECO:0000256" key="5">
    <source>
        <dbReference type="SAM" id="MobiDB-lite"/>
    </source>
</evidence>
<dbReference type="PANTHER" id="PTHR12308:SF73">
    <property type="entry name" value="ANOCTAMIN"/>
    <property type="match status" value="1"/>
</dbReference>
<feature type="region of interest" description="Disordered" evidence="5">
    <location>
        <begin position="36"/>
        <end position="78"/>
    </location>
</feature>
<dbReference type="GO" id="GO:0005254">
    <property type="term" value="F:chloride channel activity"/>
    <property type="evidence" value="ECO:0007669"/>
    <property type="project" value="TreeGrafter"/>
</dbReference>
<feature type="transmembrane region" description="Helical" evidence="6">
    <location>
        <begin position="367"/>
        <end position="387"/>
    </location>
</feature>
<comment type="caution">
    <text evidence="8">The sequence shown here is derived from an EMBL/GenBank/DDBJ whole genome shotgun (WGS) entry which is preliminary data.</text>
</comment>
<protein>
    <recommendedName>
        <fullName evidence="7">Anoctamin transmembrane domain-containing protein</fullName>
    </recommendedName>
</protein>
<feature type="domain" description="Anoctamin transmembrane" evidence="7">
    <location>
        <begin position="122"/>
        <end position="396"/>
    </location>
</feature>
<dbReference type="EMBL" id="JAENGY010000122">
    <property type="protein sequence ID" value="KAG6972870.1"/>
    <property type="molecule type" value="Genomic_DNA"/>
</dbReference>
<dbReference type="InterPro" id="IPR007632">
    <property type="entry name" value="Anoctamin"/>
</dbReference>
<reference evidence="8" key="1">
    <citation type="submission" date="2021-01" db="EMBL/GenBank/DDBJ databases">
        <title>Phytophthora aleatoria, a newly-described species from Pinus radiata is distinct from Phytophthora cactorum isolates based on comparative genomics.</title>
        <authorList>
            <person name="Mcdougal R."/>
            <person name="Panda P."/>
            <person name="Williams N."/>
            <person name="Studholme D.J."/>
        </authorList>
    </citation>
    <scope>NUCLEOTIDE SEQUENCE</scope>
    <source>
        <strain evidence="8">NZFS 4037</strain>
    </source>
</reference>
<sequence>MELRRRHPAAFSVDSRGSEPCIVVSDSFARRRRPLVLRSAYQKAPKPKKPPREDSTHTNSSTLSGKRRRSIQDAAEPASGSHLKLQRFAPTQRLVDDRADFCLYLELQISTKQALEDAHALVQLLARKLTEFENYRTLDEHEAHLVAKRMPFHLVNSNASLWFLAFYVRRLDRVRERLWILLVATQLIDNFKEVGLPLAVSVGGQVLTAENKRRRQQSLESLQSEAIEGIQRLHSTPQAKRERVDVAKAATEQRLARVLMQKRQATYRDTFADYKELMVQFGYVTLYSPIFPLAAAFAWLNNTIESRSDLLKLVNRHGYQRPIAQHARGIGVWEKVLVSFAGVAVVVNCALVWTYELDELLPSWTDLQRFAFIVACEHVIFVIKAWLNWATPEVPVTSSLGKKPALPPSVPDTTVSGGSLSALHG</sequence>
<feature type="region of interest" description="Disordered" evidence="5">
    <location>
        <begin position="398"/>
        <end position="425"/>
    </location>
</feature>
<dbReference type="GO" id="GO:0016020">
    <property type="term" value="C:membrane"/>
    <property type="evidence" value="ECO:0007669"/>
    <property type="project" value="UniProtKB-SubCell"/>
</dbReference>
<dbReference type="InterPro" id="IPR049452">
    <property type="entry name" value="Anoctamin_TM"/>
</dbReference>
<keyword evidence="9" id="KW-1185">Reference proteome</keyword>
<evidence type="ECO:0000256" key="4">
    <source>
        <dbReference type="ARBA" id="ARBA00023136"/>
    </source>
</evidence>
<evidence type="ECO:0000313" key="8">
    <source>
        <dbReference type="EMBL" id="KAG6972870.1"/>
    </source>
</evidence>
<keyword evidence="2 6" id="KW-0812">Transmembrane</keyword>
<evidence type="ECO:0000313" key="9">
    <source>
        <dbReference type="Proteomes" id="UP000709295"/>
    </source>
</evidence>
<proteinExistence type="predicted"/>
<gene>
    <name evidence="8" type="ORF">JG688_00003760</name>
</gene>
<feature type="transmembrane region" description="Helical" evidence="6">
    <location>
        <begin position="336"/>
        <end position="355"/>
    </location>
</feature>
<dbReference type="PANTHER" id="PTHR12308">
    <property type="entry name" value="ANOCTAMIN"/>
    <property type="match status" value="1"/>
</dbReference>
<feature type="transmembrane region" description="Helical" evidence="6">
    <location>
        <begin position="281"/>
        <end position="300"/>
    </location>
</feature>
<organism evidence="8 9">
    <name type="scientific">Phytophthora aleatoria</name>
    <dbReference type="NCBI Taxonomy" id="2496075"/>
    <lineage>
        <taxon>Eukaryota</taxon>
        <taxon>Sar</taxon>
        <taxon>Stramenopiles</taxon>
        <taxon>Oomycota</taxon>
        <taxon>Peronosporomycetes</taxon>
        <taxon>Peronosporales</taxon>
        <taxon>Peronosporaceae</taxon>
        <taxon>Phytophthora</taxon>
    </lineage>
</organism>
<comment type="subcellular location">
    <subcellularLocation>
        <location evidence="1">Membrane</location>
        <topology evidence="1">Multi-pass membrane protein</topology>
    </subcellularLocation>
</comment>
<dbReference type="Pfam" id="PF04547">
    <property type="entry name" value="Anoctamin"/>
    <property type="match status" value="1"/>
</dbReference>
<evidence type="ECO:0000256" key="1">
    <source>
        <dbReference type="ARBA" id="ARBA00004141"/>
    </source>
</evidence>